<dbReference type="RefSeq" id="WP_130425359.1">
    <property type="nucleotide sequence ID" value="NZ_SHKW01000008.1"/>
</dbReference>
<dbReference type="Proteomes" id="UP000292958">
    <property type="component" value="Unassembled WGS sequence"/>
</dbReference>
<evidence type="ECO:0000256" key="1">
    <source>
        <dbReference type="SAM" id="MobiDB-lite"/>
    </source>
</evidence>
<comment type="caution">
    <text evidence="3">The sequence shown here is derived from an EMBL/GenBank/DDBJ whole genome shotgun (WGS) entry which is preliminary data.</text>
</comment>
<reference evidence="3 4" key="1">
    <citation type="submission" date="2019-02" db="EMBL/GenBank/DDBJ databases">
        <title>Genomic Encyclopedia of Archaeal and Bacterial Type Strains, Phase II (KMG-II): from individual species to whole genera.</title>
        <authorList>
            <person name="Goeker M."/>
        </authorList>
    </citation>
    <scope>NUCLEOTIDE SEQUENCE [LARGE SCALE GENOMIC DNA]</scope>
    <source>
        <strain evidence="3 4">DSM 18101</strain>
    </source>
</reference>
<dbReference type="Pfam" id="PF19556">
    <property type="entry name" value="PRTRC_E"/>
    <property type="match status" value="1"/>
</dbReference>
<dbReference type="InterPro" id="IPR022273">
    <property type="entry name" value="PRTRC_protein-E"/>
</dbReference>
<feature type="compositionally biased region" description="Low complexity" evidence="1">
    <location>
        <begin position="142"/>
        <end position="158"/>
    </location>
</feature>
<keyword evidence="4" id="KW-1185">Reference proteome</keyword>
<gene>
    <name evidence="3" type="ORF">BDD14_6534</name>
</gene>
<feature type="domain" description="ParB-related ThiF-related cassette protein E" evidence="2">
    <location>
        <begin position="2"/>
        <end position="118"/>
    </location>
</feature>
<dbReference type="EMBL" id="SHKW01000008">
    <property type="protein sequence ID" value="RZU28948.1"/>
    <property type="molecule type" value="Genomic_DNA"/>
</dbReference>
<dbReference type="NCBIfam" id="TIGR03741">
    <property type="entry name" value="PRTRC_E"/>
    <property type="match status" value="1"/>
</dbReference>
<evidence type="ECO:0000313" key="4">
    <source>
        <dbReference type="Proteomes" id="UP000292958"/>
    </source>
</evidence>
<evidence type="ECO:0000259" key="2">
    <source>
        <dbReference type="Pfam" id="PF19556"/>
    </source>
</evidence>
<dbReference type="AlphaFoldDB" id="A0A4Q7XXY2"/>
<proteinExistence type="predicted"/>
<protein>
    <submittedName>
        <fullName evidence="3">PRTRC genetic system protein E</fullName>
    </submittedName>
</protein>
<dbReference type="OrthoDB" id="123492at2"/>
<organism evidence="3 4">
    <name type="scientific">Edaphobacter modestus</name>
    <dbReference type="NCBI Taxonomy" id="388466"/>
    <lineage>
        <taxon>Bacteria</taxon>
        <taxon>Pseudomonadati</taxon>
        <taxon>Acidobacteriota</taxon>
        <taxon>Terriglobia</taxon>
        <taxon>Terriglobales</taxon>
        <taxon>Acidobacteriaceae</taxon>
        <taxon>Edaphobacter</taxon>
    </lineage>
</organism>
<feature type="region of interest" description="Disordered" evidence="1">
    <location>
        <begin position="92"/>
        <end position="239"/>
    </location>
</feature>
<evidence type="ECO:0000313" key="3">
    <source>
        <dbReference type="EMBL" id="RZU28948.1"/>
    </source>
</evidence>
<feature type="compositionally biased region" description="Acidic residues" evidence="1">
    <location>
        <begin position="159"/>
        <end position="187"/>
    </location>
</feature>
<sequence length="239" mass="25274">MFKELSPILATRGMILTLGTVKDDRIRVTVTPRPKGKDDPKELSQPFVVEGTAEELDAELPKAIETYACAILTLERSLQQLKENTDAALAEAKKEADKKVAEAKNKNKPASKTTTKVEAKPEPPSAPAPPSLFDTPAEGNGEAQPATPAVAAETTATTDDSDPEPDNDPDGSDDDSDDTDDTSDEVGDVSVQGNNIPVSTPPAAIPISQPSMFDSPRDEEAEILEEAFGHGPENSLIAA</sequence>
<feature type="compositionally biased region" description="Basic and acidic residues" evidence="1">
    <location>
        <begin position="92"/>
        <end position="105"/>
    </location>
</feature>
<accession>A0A4Q7XXY2</accession>
<name>A0A4Q7XXY2_9BACT</name>